<reference evidence="3 4" key="2">
    <citation type="journal article" date="2017" name="Genome Biol.">
        <title>New reference genome sequences of hot pepper reveal the massive evolution of plant disease-resistance genes by retroduplication.</title>
        <authorList>
            <person name="Kim S."/>
            <person name="Park J."/>
            <person name="Yeom S.I."/>
            <person name="Kim Y.M."/>
            <person name="Seo E."/>
            <person name="Kim K.T."/>
            <person name="Kim M.S."/>
            <person name="Lee J.M."/>
            <person name="Cheong K."/>
            <person name="Shin H.S."/>
            <person name="Kim S.B."/>
            <person name="Han K."/>
            <person name="Lee J."/>
            <person name="Park M."/>
            <person name="Lee H.A."/>
            <person name="Lee H.Y."/>
            <person name="Lee Y."/>
            <person name="Oh S."/>
            <person name="Lee J.H."/>
            <person name="Choi E."/>
            <person name="Choi E."/>
            <person name="Lee S.E."/>
            <person name="Jeon J."/>
            <person name="Kim H."/>
            <person name="Choi G."/>
            <person name="Song H."/>
            <person name="Lee J."/>
            <person name="Lee S.C."/>
            <person name="Kwon J.K."/>
            <person name="Lee H.Y."/>
            <person name="Koo N."/>
            <person name="Hong Y."/>
            <person name="Kim R.W."/>
            <person name="Kang W.H."/>
            <person name="Huh J.H."/>
            <person name="Kang B.C."/>
            <person name="Yang T.J."/>
            <person name="Lee Y.H."/>
            <person name="Bennetzen J.L."/>
            <person name="Choi D."/>
        </authorList>
    </citation>
    <scope>NUCLEOTIDE SEQUENCE [LARGE SCALE GENOMIC DNA]</scope>
    <source>
        <strain evidence="4">cv. CM334</strain>
    </source>
</reference>
<gene>
    <name evidence="3" type="ORF">T459_07670</name>
</gene>
<dbReference type="Gramene" id="PHT85564">
    <property type="protein sequence ID" value="PHT85564"/>
    <property type="gene ID" value="T459_07670"/>
</dbReference>
<evidence type="ECO:0000313" key="3">
    <source>
        <dbReference type="EMBL" id="PHT85564.1"/>
    </source>
</evidence>
<keyword evidence="4" id="KW-1185">Reference proteome</keyword>
<dbReference type="Gene3D" id="3.40.50.300">
    <property type="entry name" value="P-loop containing nucleotide triphosphate hydrolases"/>
    <property type="match status" value="1"/>
</dbReference>
<dbReference type="Pfam" id="PF00931">
    <property type="entry name" value="NB-ARC"/>
    <property type="match status" value="1"/>
</dbReference>
<dbReference type="GO" id="GO:0006952">
    <property type="term" value="P:defense response"/>
    <property type="evidence" value="ECO:0007669"/>
    <property type="project" value="UniProtKB-KW"/>
</dbReference>
<protein>
    <recommendedName>
        <fullName evidence="2">NB-ARC domain-containing protein</fullName>
    </recommendedName>
</protein>
<dbReference type="PANTHER" id="PTHR36766:SF44">
    <property type="entry name" value="NBS-CODING RESISTANCE GENE ANALOG"/>
    <property type="match status" value="1"/>
</dbReference>
<evidence type="ECO:0000256" key="1">
    <source>
        <dbReference type="ARBA" id="ARBA00022821"/>
    </source>
</evidence>
<evidence type="ECO:0000259" key="2">
    <source>
        <dbReference type="Pfam" id="PF00931"/>
    </source>
</evidence>
<dbReference type="Proteomes" id="UP000222542">
    <property type="component" value="Unassembled WGS sequence"/>
</dbReference>
<dbReference type="InterPro" id="IPR027417">
    <property type="entry name" value="P-loop_NTPase"/>
</dbReference>
<dbReference type="InterPro" id="IPR002182">
    <property type="entry name" value="NB-ARC"/>
</dbReference>
<name>A0A2G2ZUA3_CAPAN</name>
<accession>A0A2G2ZUA3</accession>
<proteinExistence type="predicted"/>
<dbReference type="EMBL" id="AYRZ02000003">
    <property type="protein sequence ID" value="PHT85564.1"/>
    <property type="molecule type" value="Genomic_DNA"/>
</dbReference>
<dbReference type="GO" id="GO:0043531">
    <property type="term" value="F:ADP binding"/>
    <property type="evidence" value="ECO:0007669"/>
    <property type="project" value="InterPro"/>
</dbReference>
<dbReference type="PANTHER" id="PTHR36766">
    <property type="entry name" value="PLANT BROAD-SPECTRUM MILDEW RESISTANCE PROTEIN RPW8"/>
    <property type="match status" value="1"/>
</dbReference>
<dbReference type="AlphaFoldDB" id="A0A2G2ZUA3"/>
<sequence length="182" mass="20746">MVGFEIAVEKPIQYLTRGTSEQDVIPIVGMGGQGKTTIARKLYNDNIIVSHFDVRACKIVITTRLEKVGAHVMNHIDPYFLPFLTPEESCQLLEKKVFPQEGFPPELEDNREAGRSLEEAAKGYLMDLVSSNVVMASRRRYNGKVKYRQIHDVVLHFCSRKSGEEKIMLLVKGHYSQFQPFD</sequence>
<comment type="caution">
    <text evidence="3">The sequence shown here is derived from an EMBL/GenBank/DDBJ whole genome shotgun (WGS) entry which is preliminary data.</text>
</comment>
<keyword evidence="1" id="KW-0611">Plant defense</keyword>
<evidence type="ECO:0000313" key="4">
    <source>
        <dbReference type="Proteomes" id="UP000222542"/>
    </source>
</evidence>
<dbReference type="SUPFAM" id="SSF52540">
    <property type="entry name" value="P-loop containing nucleoside triphosphate hydrolases"/>
    <property type="match status" value="1"/>
</dbReference>
<feature type="domain" description="NB-ARC" evidence="2">
    <location>
        <begin position="7"/>
        <end position="55"/>
    </location>
</feature>
<reference evidence="3 4" key="1">
    <citation type="journal article" date="2014" name="Nat. Genet.">
        <title>Genome sequence of the hot pepper provides insights into the evolution of pungency in Capsicum species.</title>
        <authorList>
            <person name="Kim S."/>
            <person name="Park M."/>
            <person name="Yeom S.I."/>
            <person name="Kim Y.M."/>
            <person name="Lee J.M."/>
            <person name="Lee H.A."/>
            <person name="Seo E."/>
            <person name="Choi J."/>
            <person name="Cheong K."/>
            <person name="Kim K.T."/>
            <person name="Jung K."/>
            <person name="Lee G.W."/>
            <person name="Oh S.K."/>
            <person name="Bae C."/>
            <person name="Kim S.B."/>
            <person name="Lee H.Y."/>
            <person name="Kim S.Y."/>
            <person name="Kim M.S."/>
            <person name="Kang B.C."/>
            <person name="Jo Y.D."/>
            <person name="Yang H.B."/>
            <person name="Jeong H.J."/>
            <person name="Kang W.H."/>
            <person name="Kwon J.K."/>
            <person name="Shin C."/>
            <person name="Lim J.Y."/>
            <person name="Park J.H."/>
            <person name="Huh J.H."/>
            <person name="Kim J.S."/>
            <person name="Kim B.D."/>
            <person name="Cohen O."/>
            <person name="Paran I."/>
            <person name="Suh M.C."/>
            <person name="Lee S.B."/>
            <person name="Kim Y.K."/>
            <person name="Shin Y."/>
            <person name="Noh S.J."/>
            <person name="Park J."/>
            <person name="Seo Y.S."/>
            <person name="Kwon S.Y."/>
            <person name="Kim H.A."/>
            <person name="Park J.M."/>
            <person name="Kim H.J."/>
            <person name="Choi S.B."/>
            <person name="Bosland P.W."/>
            <person name="Reeves G."/>
            <person name="Jo S.H."/>
            <person name="Lee B.W."/>
            <person name="Cho H.T."/>
            <person name="Choi H.S."/>
            <person name="Lee M.S."/>
            <person name="Yu Y."/>
            <person name="Do Choi Y."/>
            <person name="Park B.S."/>
            <person name="van Deynze A."/>
            <person name="Ashrafi H."/>
            <person name="Hill T."/>
            <person name="Kim W.T."/>
            <person name="Pai H.S."/>
            <person name="Ahn H.K."/>
            <person name="Yeam I."/>
            <person name="Giovannoni J.J."/>
            <person name="Rose J.K."/>
            <person name="Sorensen I."/>
            <person name="Lee S.J."/>
            <person name="Kim R.W."/>
            <person name="Choi I.Y."/>
            <person name="Choi B.S."/>
            <person name="Lim J.S."/>
            <person name="Lee Y.H."/>
            <person name="Choi D."/>
        </authorList>
    </citation>
    <scope>NUCLEOTIDE SEQUENCE [LARGE SCALE GENOMIC DNA]</scope>
    <source>
        <strain evidence="4">cv. CM334</strain>
    </source>
</reference>
<organism evidence="3 4">
    <name type="scientific">Capsicum annuum</name>
    <name type="common">Capsicum pepper</name>
    <dbReference type="NCBI Taxonomy" id="4072"/>
    <lineage>
        <taxon>Eukaryota</taxon>
        <taxon>Viridiplantae</taxon>
        <taxon>Streptophyta</taxon>
        <taxon>Embryophyta</taxon>
        <taxon>Tracheophyta</taxon>
        <taxon>Spermatophyta</taxon>
        <taxon>Magnoliopsida</taxon>
        <taxon>eudicotyledons</taxon>
        <taxon>Gunneridae</taxon>
        <taxon>Pentapetalae</taxon>
        <taxon>asterids</taxon>
        <taxon>lamiids</taxon>
        <taxon>Solanales</taxon>
        <taxon>Solanaceae</taxon>
        <taxon>Solanoideae</taxon>
        <taxon>Capsiceae</taxon>
        <taxon>Capsicum</taxon>
    </lineage>
</organism>